<accession>A0A0V0YX44</accession>
<keyword evidence="2" id="KW-0378">Hydrolase</keyword>
<evidence type="ECO:0000313" key="3">
    <source>
        <dbReference type="Proteomes" id="UP000054783"/>
    </source>
</evidence>
<evidence type="ECO:0000313" key="2">
    <source>
        <dbReference type="EMBL" id="KRY04785.1"/>
    </source>
</evidence>
<evidence type="ECO:0000256" key="1">
    <source>
        <dbReference type="ARBA" id="ARBA00022490"/>
    </source>
</evidence>
<dbReference type="PANTHER" id="PTHR11830">
    <property type="entry name" value="40S RIBOSOMAL PROTEIN S3A"/>
    <property type="match status" value="1"/>
</dbReference>
<gene>
    <name evidence="2" type="primary">CYLD</name>
    <name evidence="2" type="ORF">T12_11809</name>
</gene>
<dbReference type="Gene3D" id="3.90.70.10">
    <property type="entry name" value="Cysteine proteinases"/>
    <property type="match status" value="1"/>
</dbReference>
<keyword evidence="3" id="KW-1185">Reference proteome</keyword>
<comment type="caution">
    <text evidence="2">The sequence shown here is derived from an EMBL/GenBank/DDBJ whole genome shotgun (WGS) entry which is preliminary data.</text>
</comment>
<feature type="non-terminal residue" evidence="2">
    <location>
        <position position="1"/>
    </location>
</feature>
<dbReference type="GO" id="GO:0016787">
    <property type="term" value="F:hydrolase activity"/>
    <property type="evidence" value="ECO:0007669"/>
    <property type="project" value="UniProtKB-KW"/>
</dbReference>
<organism evidence="2 3">
    <name type="scientific">Trichinella patagoniensis</name>
    <dbReference type="NCBI Taxonomy" id="990121"/>
    <lineage>
        <taxon>Eukaryota</taxon>
        <taxon>Metazoa</taxon>
        <taxon>Ecdysozoa</taxon>
        <taxon>Nematoda</taxon>
        <taxon>Enoplea</taxon>
        <taxon>Dorylaimia</taxon>
        <taxon>Trichinellida</taxon>
        <taxon>Trichinellidae</taxon>
        <taxon>Trichinella</taxon>
    </lineage>
</organism>
<keyword evidence="1" id="KW-0963">Cytoplasm</keyword>
<proteinExistence type="predicted"/>
<name>A0A0V0YX44_9BILA</name>
<dbReference type="EMBL" id="JYDQ01001715">
    <property type="protein sequence ID" value="KRY04785.1"/>
    <property type="molecule type" value="Genomic_DNA"/>
</dbReference>
<dbReference type="OrthoDB" id="6287070at2759"/>
<dbReference type="STRING" id="990121.A0A0V0YX44"/>
<dbReference type="AlphaFoldDB" id="A0A0V0YX44"/>
<dbReference type="Proteomes" id="UP000054783">
    <property type="component" value="Unassembled WGS sequence"/>
</dbReference>
<protein>
    <submittedName>
        <fullName evidence="2">Ubiquitin carboxyl-terminal hydrolase CYLD</fullName>
    </submittedName>
</protein>
<reference evidence="2 3" key="1">
    <citation type="submission" date="2015-01" db="EMBL/GenBank/DDBJ databases">
        <title>Evolution of Trichinella species and genotypes.</title>
        <authorList>
            <person name="Korhonen P.K."/>
            <person name="Edoardo P."/>
            <person name="Giuseppe L.R."/>
            <person name="Gasser R.B."/>
        </authorList>
    </citation>
    <scope>NUCLEOTIDE SEQUENCE [LARGE SCALE GENOMIC DNA]</scope>
    <source>
        <strain evidence="2">ISS2496</strain>
    </source>
</reference>
<sequence length="124" mass="14142">LKSEQDHAVVTLPSIDVRSPPSPVILQLAAVLCIESSHYVSFVRVGDRPESDWIFFDSMADREGEETGHNVPEVRLCPDFSRWLSPENVDQLHRSTIDSNVSAPFERLITDCYLCFYYWPDGLL</sequence>